<protein>
    <submittedName>
        <fullName evidence="8">Oidioi.mRNA.OKI2018_I69.XSR.g14713.t1.cds</fullName>
    </submittedName>
</protein>
<dbReference type="SUPFAM" id="SSF57850">
    <property type="entry name" value="RING/U-box"/>
    <property type="match status" value="1"/>
</dbReference>
<feature type="domain" description="RING-type" evidence="7">
    <location>
        <begin position="178"/>
        <end position="219"/>
    </location>
</feature>
<keyword evidence="3" id="KW-0862">Zinc</keyword>
<keyword evidence="1" id="KW-0479">Metal-binding</keyword>
<dbReference type="PROSITE" id="PS50089">
    <property type="entry name" value="ZF_RING_2"/>
    <property type="match status" value="1"/>
</dbReference>
<dbReference type="PANTHER" id="PTHR10131:SF94">
    <property type="entry name" value="TNF RECEPTOR-ASSOCIATED FACTOR 4"/>
    <property type="match status" value="1"/>
</dbReference>
<evidence type="ECO:0000256" key="1">
    <source>
        <dbReference type="ARBA" id="ARBA00022723"/>
    </source>
</evidence>
<keyword evidence="9" id="KW-1185">Reference proteome</keyword>
<evidence type="ECO:0000256" key="2">
    <source>
        <dbReference type="ARBA" id="ARBA00022771"/>
    </source>
</evidence>
<proteinExistence type="predicted"/>
<evidence type="ECO:0000256" key="4">
    <source>
        <dbReference type="PROSITE-ProRule" id="PRU00175"/>
    </source>
</evidence>
<evidence type="ECO:0000256" key="6">
    <source>
        <dbReference type="SAM" id="MobiDB-lite"/>
    </source>
</evidence>
<name>A0ABN7SEN1_OIKDI</name>
<evidence type="ECO:0000256" key="3">
    <source>
        <dbReference type="ARBA" id="ARBA00022833"/>
    </source>
</evidence>
<keyword evidence="5" id="KW-0175">Coiled coil</keyword>
<reference evidence="8 9" key="1">
    <citation type="submission" date="2021-04" db="EMBL/GenBank/DDBJ databases">
        <authorList>
            <person name="Bliznina A."/>
        </authorList>
    </citation>
    <scope>NUCLEOTIDE SEQUENCE [LARGE SCALE GENOMIC DNA]</scope>
</reference>
<keyword evidence="2 4" id="KW-0863">Zinc-finger</keyword>
<feature type="compositionally biased region" description="Low complexity" evidence="6">
    <location>
        <begin position="22"/>
        <end position="36"/>
    </location>
</feature>
<gene>
    <name evidence="8" type="ORF">OKIOD_LOCUS6271</name>
</gene>
<dbReference type="EMBL" id="OU015569">
    <property type="protein sequence ID" value="CAG5096638.1"/>
    <property type="molecule type" value="Genomic_DNA"/>
</dbReference>
<sequence length="327" mass="36792">MLRRCYGGFDCYHERETDSESDISISYSHSSGASTGELIAEGQGQRHENPCISPPSSVASSGSPSPSPYVDDDSYNEDGFVGFRSDSSDRSSYCSVGSSEDGYKNSSSEEDASLFGSGKIRVDELDYSDSRSTPSPVGFDGLTLSQRKTAIKEEDLLKTPRWEPVAHAIDISENDFTCPICMDFFQNPTESECCRQLFCTGCIEKLCKSGSKFKCPYCNADSSKERVNNLPSHIKLLKLGMMVKCTADQCSKTFNYQTRLEHLKVCEGIVECRFCDQSFQIKENHKNSCLGYLQDKLRRMEEVLAKNKETLKKKEEQVRNHARHYHY</sequence>
<dbReference type="Proteomes" id="UP001158576">
    <property type="component" value="Chromosome XSR"/>
</dbReference>
<organism evidence="8 9">
    <name type="scientific">Oikopleura dioica</name>
    <name type="common">Tunicate</name>
    <dbReference type="NCBI Taxonomy" id="34765"/>
    <lineage>
        <taxon>Eukaryota</taxon>
        <taxon>Metazoa</taxon>
        <taxon>Chordata</taxon>
        <taxon>Tunicata</taxon>
        <taxon>Appendicularia</taxon>
        <taxon>Copelata</taxon>
        <taxon>Oikopleuridae</taxon>
        <taxon>Oikopleura</taxon>
    </lineage>
</organism>
<dbReference type="Gene3D" id="3.30.40.10">
    <property type="entry name" value="Zinc/RING finger domain, C3HC4 (zinc finger)"/>
    <property type="match status" value="1"/>
</dbReference>
<dbReference type="PANTHER" id="PTHR10131">
    <property type="entry name" value="TNF RECEPTOR ASSOCIATED FACTOR"/>
    <property type="match status" value="1"/>
</dbReference>
<evidence type="ECO:0000313" key="8">
    <source>
        <dbReference type="EMBL" id="CAG5096638.1"/>
    </source>
</evidence>
<feature type="region of interest" description="Disordered" evidence="6">
    <location>
        <begin position="17"/>
        <end position="111"/>
    </location>
</feature>
<feature type="compositionally biased region" description="Low complexity" evidence="6">
    <location>
        <begin position="54"/>
        <end position="64"/>
    </location>
</feature>
<evidence type="ECO:0000259" key="7">
    <source>
        <dbReference type="PROSITE" id="PS50089"/>
    </source>
</evidence>
<feature type="compositionally biased region" description="Low complexity" evidence="6">
    <location>
        <begin position="80"/>
        <end position="99"/>
    </location>
</feature>
<evidence type="ECO:0000256" key="5">
    <source>
        <dbReference type="SAM" id="Coils"/>
    </source>
</evidence>
<feature type="coiled-coil region" evidence="5">
    <location>
        <begin position="293"/>
        <end position="320"/>
    </location>
</feature>
<evidence type="ECO:0000313" key="9">
    <source>
        <dbReference type="Proteomes" id="UP001158576"/>
    </source>
</evidence>
<dbReference type="InterPro" id="IPR001841">
    <property type="entry name" value="Znf_RING"/>
</dbReference>
<accession>A0ABN7SEN1</accession>
<dbReference type="InterPro" id="IPR013083">
    <property type="entry name" value="Znf_RING/FYVE/PHD"/>
</dbReference>